<gene>
    <name evidence="1" type="ORF">M5X12_31170</name>
</gene>
<accession>A0ABT4H7L9</accession>
<reference evidence="1 2" key="1">
    <citation type="submission" date="2022-05" db="EMBL/GenBank/DDBJ databases">
        <title>Genome Sequencing of Bee-Associated Microbes.</title>
        <authorList>
            <person name="Dunlap C."/>
        </authorList>
    </citation>
    <scope>NUCLEOTIDE SEQUENCE [LARGE SCALE GENOMIC DNA]</scope>
    <source>
        <strain evidence="1 2">NRRL B-04010</strain>
    </source>
</reference>
<proteinExistence type="predicted"/>
<organism evidence="1 2">
    <name type="scientific">Paenibacillus alvei</name>
    <name type="common">Bacillus alvei</name>
    <dbReference type="NCBI Taxonomy" id="44250"/>
    <lineage>
        <taxon>Bacteria</taxon>
        <taxon>Bacillati</taxon>
        <taxon>Bacillota</taxon>
        <taxon>Bacilli</taxon>
        <taxon>Bacillales</taxon>
        <taxon>Paenibacillaceae</taxon>
        <taxon>Paenibacillus</taxon>
    </lineage>
</organism>
<evidence type="ECO:0000313" key="1">
    <source>
        <dbReference type="EMBL" id="MCY9764960.1"/>
    </source>
</evidence>
<dbReference type="EMBL" id="JAMDNP010000141">
    <property type="protein sequence ID" value="MCY9764960.1"/>
    <property type="molecule type" value="Genomic_DNA"/>
</dbReference>
<protein>
    <recommendedName>
        <fullName evidence="3">Phage protein</fullName>
    </recommendedName>
</protein>
<evidence type="ECO:0008006" key="3">
    <source>
        <dbReference type="Google" id="ProtNLM"/>
    </source>
</evidence>
<comment type="caution">
    <text evidence="1">The sequence shown here is derived from an EMBL/GenBank/DDBJ whole genome shotgun (WGS) entry which is preliminary data.</text>
</comment>
<dbReference type="Proteomes" id="UP001527181">
    <property type="component" value="Unassembled WGS sequence"/>
</dbReference>
<sequence>MIIEKKELEKAIQKTINRASERYCGTDGKCQLFGVLKGQEIRDFEIADSDNEQIYDGKNVVFLYEKEWFDPIKGWNMDVEMVDEINNDNSLLLAYIQAFNEKYPNRDVVYNYLMFNELLPEKCKEVMLKRIGFYNYLETWDVMKDIYAFIKCEVQIKE</sequence>
<name>A0ABT4H7L9_PAEAL</name>
<dbReference type="GeneID" id="94492181"/>
<evidence type="ECO:0000313" key="2">
    <source>
        <dbReference type="Proteomes" id="UP001527181"/>
    </source>
</evidence>
<keyword evidence="2" id="KW-1185">Reference proteome</keyword>
<dbReference type="RefSeq" id="WP_005551992.1">
    <property type="nucleotide sequence ID" value="NZ_JAMDLX010000120.1"/>
</dbReference>